<dbReference type="Gene3D" id="3.40.50.80">
    <property type="entry name" value="Nucleotide-binding domain of ferredoxin-NADP reductase (FNR) module"/>
    <property type="match status" value="1"/>
</dbReference>
<comment type="cofactor">
    <cofactor evidence="1">
        <name>FAD</name>
        <dbReference type="ChEBI" id="CHEBI:57692"/>
    </cofactor>
</comment>
<dbReference type="CDD" id="cd06183">
    <property type="entry name" value="cyt_b5_reduct_like"/>
    <property type="match status" value="1"/>
</dbReference>
<evidence type="ECO:0000259" key="5">
    <source>
        <dbReference type="Pfam" id="PF00175"/>
    </source>
</evidence>
<dbReference type="InterPro" id="IPR039261">
    <property type="entry name" value="FNR_nucleotide-bd"/>
</dbReference>
<dbReference type="EMBL" id="UYYB01000222">
    <property type="protein sequence ID" value="VDM65158.1"/>
    <property type="molecule type" value="Genomic_DNA"/>
</dbReference>
<dbReference type="OrthoDB" id="432685at2759"/>
<dbReference type="GO" id="GO:0071949">
    <property type="term" value="F:FAD binding"/>
    <property type="evidence" value="ECO:0007669"/>
    <property type="project" value="TreeGrafter"/>
</dbReference>
<dbReference type="SUPFAM" id="SSF52343">
    <property type="entry name" value="Ferredoxin reductase-like, C-terminal NADP-linked domain"/>
    <property type="match status" value="1"/>
</dbReference>
<evidence type="ECO:0000313" key="6">
    <source>
        <dbReference type="EMBL" id="VDM65158.1"/>
    </source>
</evidence>
<organism evidence="6 7">
    <name type="scientific">Strongylus vulgaris</name>
    <name type="common">Blood worm</name>
    <dbReference type="NCBI Taxonomy" id="40348"/>
    <lineage>
        <taxon>Eukaryota</taxon>
        <taxon>Metazoa</taxon>
        <taxon>Ecdysozoa</taxon>
        <taxon>Nematoda</taxon>
        <taxon>Chromadorea</taxon>
        <taxon>Rhabditida</taxon>
        <taxon>Rhabditina</taxon>
        <taxon>Rhabditomorpha</taxon>
        <taxon>Strongyloidea</taxon>
        <taxon>Strongylidae</taxon>
        <taxon>Strongylus</taxon>
    </lineage>
</organism>
<sequence length="138" mass="15971">IITDIIKHDDDRTQISLLFANQSEDDILCRYSQCCQSFRLRKELDELALKHSDKFRVWYTVDRPSDDWKFSKGFVNDEMIKVRLSSRKCLISSTTNEHLPGPSDDSAVFMCGPPPMINMACIPSLERLGYNASNRFQF</sequence>
<keyword evidence="4" id="KW-0560">Oxidoreductase</keyword>
<dbReference type="InterPro" id="IPR001433">
    <property type="entry name" value="OxRdtase_FAD/NAD-bd"/>
</dbReference>
<evidence type="ECO:0000256" key="1">
    <source>
        <dbReference type="ARBA" id="ARBA00001974"/>
    </source>
</evidence>
<accession>A0A3P7K7X8</accession>
<evidence type="ECO:0000256" key="4">
    <source>
        <dbReference type="ARBA" id="ARBA00023002"/>
    </source>
</evidence>
<keyword evidence="2" id="KW-0285">Flavoprotein</keyword>
<keyword evidence="3" id="KW-0274">FAD</keyword>
<reference evidence="6 7" key="1">
    <citation type="submission" date="2018-11" db="EMBL/GenBank/DDBJ databases">
        <authorList>
            <consortium name="Pathogen Informatics"/>
        </authorList>
    </citation>
    <scope>NUCLEOTIDE SEQUENCE [LARGE SCALE GENOMIC DNA]</scope>
</reference>
<dbReference type="AlphaFoldDB" id="A0A3P7K7X8"/>
<dbReference type="Pfam" id="PF00175">
    <property type="entry name" value="NAD_binding_1"/>
    <property type="match status" value="1"/>
</dbReference>
<evidence type="ECO:0000313" key="7">
    <source>
        <dbReference type="Proteomes" id="UP000270094"/>
    </source>
</evidence>
<dbReference type="GO" id="GO:0016491">
    <property type="term" value="F:oxidoreductase activity"/>
    <property type="evidence" value="ECO:0007669"/>
    <property type="project" value="UniProtKB-KW"/>
</dbReference>
<feature type="domain" description="Oxidoreductase FAD/NAD(P)-binding" evidence="5">
    <location>
        <begin position="4"/>
        <end position="121"/>
    </location>
</feature>
<protein>
    <recommendedName>
        <fullName evidence="5">Oxidoreductase FAD/NAD(P)-binding domain-containing protein</fullName>
    </recommendedName>
</protein>
<dbReference type="GO" id="GO:0005739">
    <property type="term" value="C:mitochondrion"/>
    <property type="evidence" value="ECO:0007669"/>
    <property type="project" value="TreeGrafter"/>
</dbReference>
<evidence type="ECO:0000256" key="2">
    <source>
        <dbReference type="ARBA" id="ARBA00022630"/>
    </source>
</evidence>
<dbReference type="PANTHER" id="PTHR19370:SF185">
    <property type="entry name" value="NADH-CYTOCHROME B5 REDUCTASE"/>
    <property type="match status" value="1"/>
</dbReference>
<proteinExistence type="predicted"/>
<feature type="non-terminal residue" evidence="6">
    <location>
        <position position="1"/>
    </location>
</feature>
<name>A0A3P7K7X8_STRVU</name>
<dbReference type="Proteomes" id="UP000270094">
    <property type="component" value="Unassembled WGS sequence"/>
</dbReference>
<keyword evidence="7" id="KW-1185">Reference proteome</keyword>
<evidence type="ECO:0000256" key="3">
    <source>
        <dbReference type="ARBA" id="ARBA00022827"/>
    </source>
</evidence>
<gene>
    <name evidence="6" type="ORF">SVUK_LOCUS156</name>
</gene>
<dbReference type="PANTHER" id="PTHR19370">
    <property type="entry name" value="NADH-CYTOCHROME B5 REDUCTASE"/>
    <property type="match status" value="1"/>
</dbReference>
<dbReference type="InterPro" id="IPR001834">
    <property type="entry name" value="CBR-like"/>
</dbReference>